<dbReference type="GO" id="GO:0048471">
    <property type="term" value="C:perinuclear region of cytoplasm"/>
    <property type="evidence" value="ECO:0007669"/>
    <property type="project" value="UniProtKB-SubCell"/>
</dbReference>
<evidence type="ECO:0000256" key="5">
    <source>
        <dbReference type="ARBA" id="ARBA00022490"/>
    </source>
</evidence>
<evidence type="ECO:0000256" key="7">
    <source>
        <dbReference type="ARBA" id="ARBA00022776"/>
    </source>
</evidence>
<evidence type="ECO:0000256" key="1">
    <source>
        <dbReference type="ARBA" id="ARBA00004114"/>
    </source>
</evidence>
<gene>
    <name evidence="13" type="ORF">WJX73_010078</name>
</gene>
<keyword evidence="7" id="KW-0498">Mitosis</keyword>
<evidence type="ECO:0000256" key="3">
    <source>
        <dbReference type="ARBA" id="ARBA00006955"/>
    </source>
</evidence>
<dbReference type="CDD" id="cd09917">
    <property type="entry name" value="F-box_SF"/>
    <property type="match status" value="1"/>
</dbReference>
<comment type="subcellular location">
    <subcellularLocation>
        <location evidence="1">Cytoplasm</location>
        <location evidence="1">Cytoskeleton</location>
        <location evidence="1">Microtubule organizing center</location>
        <location evidence="1">Centrosome</location>
        <location evidence="1">Centriole</location>
    </subcellularLocation>
    <subcellularLocation>
        <location evidence="2">Cytoplasm</location>
        <location evidence="2">Perinuclear region</location>
    </subcellularLocation>
</comment>
<dbReference type="SMART" id="SM00385">
    <property type="entry name" value="CYCLIN"/>
    <property type="match status" value="2"/>
</dbReference>
<keyword evidence="14" id="KW-1185">Reference proteome</keyword>
<proteinExistence type="inferred from homology"/>
<dbReference type="InterPro" id="IPR048258">
    <property type="entry name" value="Cyclins_cyclin-box"/>
</dbReference>
<dbReference type="GO" id="GO:0051301">
    <property type="term" value="P:cell division"/>
    <property type="evidence" value="ECO:0007669"/>
    <property type="project" value="UniProtKB-KW"/>
</dbReference>
<comment type="similarity">
    <text evidence="3">Belongs to the cyclin family. Cyclin AB subfamily.</text>
</comment>
<dbReference type="SUPFAM" id="SSF47954">
    <property type="entry name" value="Cyclin-like"/>
    <property type="match status" value="2"/>
</dbReference>
<name>A0AAW1PLW7_9CHLO</name>
<dbReference type="Proteomes" id="UP001465755">
    <property type="component" value="Unassembled WGS sequence"/>
</dbReference>
<evidence type="ECO:0000313" key="14">
    <source>
        <dbReference type="Proteomes" id="UP001465755"/>
    </source>
</evidence>
<dbReference type="Pfam" id="PF00134">
    <property type="entry name" value="Cyclin_N"/>
    <property type="match status" value="1"/>
</dbReference>
<evidence type="ECO:0000256" key="9">
    <source>
        <dbReference type="ARBA" id="ARBA00023212"/>
    </source>
</evidence>
<dbReference type="InterPro" id="IPR036915">
    <property type="entry name" value="Cyclin-like_sf"/>
</dbReference>
<keyword evidence="8 11" id="KW-0195">Cyclin</keyword>
<dbReference type="InterPro" id="IPR036047">
    <property type="entry name" value="F-box-like_dom_sf"/>
</dbReference>
<reference evidence="13 14" key="1">
    <citation type="journal article" date="2024" name="Nat. Commun.">
        <title>Phylogenomics reveals the evolutionary origins of lichenization in chlorophyte algae.</title>
        <authorList>
            <person name="Puginier C."/>
            <person name="Libourel C."/>
            <person name="Otte J."/>
            <person name="Skaloud P."/>
            <person name="Haon M."/>
            <person name="Grisel S."/>
            <person name="Petersen M."/>
            <person name="Berrin J.G."/>
            <person name="Delaux P.M."/>
            <person name="Dal Grande F."/>
            <person name="Keller J."/>
        </authorList>
    </citation>
    <scope>NUCLEOTIDE SEQUENCE [LARGE SCALE GENOMIC DNA]</scope>
    <source>
        <strain evidence="13 14">SAG 2036</strain>
    </source>
</reference>
<feature type="domain" description="F-box" evidence="12">
    <location>
        <begin position="14"/>
        <end position="58"/>
    </location>
</feature>
<protein>
    <recommendedName>
        <fullName evidence="4">Cyclin-F</fullName>
    </recommendedName>
</protein>
<dbReference type="AlphaFoldDB" id="A0AAW1PLW7"/>
<evidence type="ECO:0000256" key="6">
    <source>
        <dbReference type="ARBA" id="ARBA00022618"/>
    </source>
</evidence>
<evidence type="ECO:0000313" key="13">
    <source>
        <dbReference type="EMBL" id="KAK9809822.1"/>
    </source>
</evidence>
<dbReference type="InterPro" id="IPR001810">
    <property type="entry name" value="F-box_dom"/>
</dbReference>
<dbReference type="InterPro" id="IPR039361">
    <property type="entry name" value="Cyclin"/>
</dbReference>
<sequence>MSVVTRSKSAAALRDIVHHLPDCLWLEIFSNLPEKEIGRLPAVCSHFRAIAPDVWREACAKRWPEWFAVSRAPSGAQWRRHYEMFQLRQRDLELHLATPPTINKTQSVVTAVHRTILTEWLAEVCHTWDLDSTLLFKAVGYLDHYLSKHNVAHLGRFQLYGLASLRAALGAAGSRSQTAQQDDLSKQLDPQRFAQISDKTYSPDEVEQATAEVQEAIPHELQVAPCAKLFLRSFWYRLAASKHIDNGRMHVYTLASFLLQLSLLDLSCTGFPACSLAAAALSLALAFFKEDAWPQLLQHYTALMQEDLQPVKTAICKAQASQDVSAFRLIWHFSEGEPGNKTYAEYSTEWQQVIALMSQRGELICS</sequence>
<dbReference type="SMART" id="SM00256">
    <property type="entry name" value="FBOX"/>
    <property type="match status" value="1"/>
</dbReference>
<dbReference type="SUPFAM" id="SSF81383">
    <property type="entry name" value="F-box domain"/>
    <property type="match status" value="1"/>
</dbReference>
<dbReference type="PANTHER" id="PTHR10177">
    <property type="entry name" value="CYCLINS"/>
    <property type="match status" value="1"/>
</dbReference>
<dbReference type="PROSITE" id="PS00292">
    <property type="entry name" value="CYCLINS"/>
    <property type="match status" value="1"/>
</dbReference>
<keyword evidence="9" id="KW-0206">Cytoskeleton</keyword>
<dbReference type="InterPro" id="IPR004367">
    <property type="entry name" value="Cyclin_C-dom"/>
</dbReference>
<evidence type="ECO:0000256" key="2">
    <source>
        <dbReference type="ARBA" id="ARBA00004556"/>
    </source>
</evidence>
<dbReference type="Pfam" id="PF12937">
    <property type="entry name" value="F-box-like"/>
    <property type="match status" value="1"/>
</dbReference>
<dbReference type="Gene3D" id="1.20.1280.50">
    <property type="match status" value="1"/>
</dbReference>
<comment type="caution">
    <text evidence="13">The sequence shown here is derived from an EMBL/GenBank/DDBJ whole genome shotgun (WGS) entry which is preliminary data.</text>
</comment>
<keyword evidence="10" id="KW-0131">Cell cycle</keyword>
<dbReference type="InterPro" id="IPR013763">
    <property type="entry name" value="Cyclin-like_dom"/>
</dbReference>
<evidence type="ECO:0000256" key="8">
    <source>
        <dbReference type="ARBA" id="ARBA00023127"/>
    </source>
</evidence>
<dbReference type="InterPro" id="IPR006671">
    <property type="entry name" value="Cyclin_N"/>
</dbReference>
<organism evidence="13 14">
    <name type="scientific">Symbiochloris irregularis</name>
    <dbReference type="NCBI Taxonomy" id="706552"/>
    <lineage>
        <taxon>Eukaryota</taxon>
        <taxon>Viridiplantae</taxon>
        <taxon>Chlorophyta</taxon>
        <taxon>core chlorophytes</taxon>
        <taxon>Trebouxiophyceae</taxon>
        <taxon>Trebouxiales</taxon>
        <taxon>Trebouxiaceae</taxon>
        <taxon>Symbiochloris</taxon>
    </lineage>
</organism>
<dbReference type="Pfam" id="PF02984">
    <property type="entry name" value="Cyclin_C"/>
    <property type="match status" value="1"/>
</dbReference>
<keyword evidence="5" id="KW-0963">Cytoplasm</keyword>
<keyword evidence="6" id="KW-0132">Cell division</keyword>
<dbReference type="SMART" id="SM01332">
    <property type="entry name" value="Cyclin_C"/>
    <property type="match status" value="1"/>
</dbReference>
<evidence type="ECO:0000256" key="10">
    <source>
        <dbReference type="ARBA" id="ARBA00023306"/>
    </source>
</evidence>
<dbReference type="GO" id="GO:0005814">
    <property type="term" value="C:centriole"/>
    <property type="evidence" value="ECO:0007669"/>
    <property type="project" value="UniProtKB-SubCell"/>
</dbReference>
<evidence type="ECO:0000256" key="11">
    <source>
        <dbReference type="RuleBase" id="RU000383"/>
    </source>
</evidence>
<dbReference type="EMBL" id="JALJOQ010000016">
    <property type="protein sequence ID" value="KAK9809822.1"/>
    <property type="molecule type" value="Genomic_DNA"/>
</dbReference>
<evidence type="ECO:0000259" key="12">
    <source>
        <dbReference type="PROSITE" id="PS50181"/>
    </source>
</evidence>
<evidence type="ECO:0000256" key="4">
    <source>
        <dbReference type="ARBA" id="ARBA00019493"/>
    </source>
</evidence>
<dbReference type="Gene3D" id="1.10.472.10">
    <property type="entry name" value="Cyclin-like"/>
    <property type="match status" value="2"/>
</dbReference>
<dbReference type="PROSITE" id="PS50181">
    <property type="entry name" value="FBOX"/>
    <property type="match status" value="1"/>
</dbReference>
<accession>A0AAW1PLW7</accession>